<keyword evidence="1" id="KW-1133">Transmembrane helix</keyword>
<keyword evidence="3" id="KW-1185">Reference proteome</keyword>
<evidence type="ECO:0000313" key="2">
    <source>
        <dbReference type="EMBL" id="GAL83300.1"/>
    </source>
</evidence>
<feature type="transmembrane region" description="Helical" evidence="1">
    <location>
        <begin position="135"/>
        <end position="156"/>
    </location>
</feature>
<sequence>MSQTLPPKGFFQEDSVQIGAPFSFALSLSYNADEQVLFPDSNYNYKPFELISKNYFPTKTINGISKDCVVYIFETFKTDSIQKLSLPVFYIRNGDSLKIYSQSDSVAIIQNIKTLSGQKLLSDTHYSKVKRTINYPLIIGIAAIIFFLLFLFYMLFGKAIVRSYKLYVIRKAHLTFLRNFEKHEKEFKTENDPDIVERALNLWKVYLTRLENIPVNTYTTTEIIDLYKQEDLQQGLQDIDRAIYGGLVSAAPARSLAILKKFSNKRFLEVKNKLSNV</sequence>
<keyword evidence="1" id="KW-0812">Transmembrane</keyword>
<reference evidence="2 3" key="1">
    <citation type="submission" date="2014-09" db="EMBL/GenBank/DDBJ databases">
        <title>Sporocytophaga myxococcoides PG-01 genome sequencing.</title>
        <authorList>
            <person name="Liu L."/>
            <person name="Gao P.J."/>
            <person name="Chen G.J."/>
            <person name="Wang L.S."/>
        </authorList>
    </citation>
    <scope>NUCLEOTIDE SEQUENCE [LARGE SCALE GENOMIC DNA]</scope>
    <source>
        <strain evidence="2 3">PG-01</strain>
    </source>
</reference>
<organism evidence="2 3">
    <name type="scientific">Sporocytophaga myxococcoides</name>
    <dbReference type="NCBI Taxonomy" id="153721"/>
    <lineage>
        <taxon>Bacteria</taxon>
        <taxon>Pseudomonadati</taxon>
        <taxon>Bacteroidota</taxon>
        <taxon>Cytophagia</taxon>
        <taxon>Cytophagales</taxon>
        <taxon>Cytophagaceae</taxon>
        <taxon>Sporocytophaga</taxon>
    </lineage>
</organism>
<name>A0A098L8X3_9BACT</name>
<evidence type="ECO:0000313" key="3">
    <source>
        <dbReference type="Proteomes" id="UP000030185"/>
    </source>
</evidence>
<dbReference type="STRING" id="153721.MYP_526"/>
<protein>
    <submittedName>
        <fullName evidence="2">Uncharacterized protein</fullName>
    </submittedName>
</protein>
<comment type="caution">
    <text evidence="2">The sequence shown here is derived from an EMBL/GenBank/DDBJ whole genome shotgun (WGS) entry which is preliminary data.</text>
</comment>
<accession>A0A098L8X3</accession>
<dbReference type="Proteomes" id="UP000030185">
    <property type="component" value="Unassembled WGS sequence"/>
</dbReference>
<evidence type="ECO:0000256" key="1">
    <source>
        <dbReference type="SAM" id="Phobius"/>
    </source>
</evidence>
<dbReference type="eggNOG" id="ENOG5032ISF">
    <property type="taxonomic scope" value="Bacteria"/>
</dbReference>
<proteinExistence type="predicted"/>
<keyword evidence="1" id="KW-0472">Membrane</keyword>
<dbReference type="AlphaFoldDB" id="A0A098L8X3"/>
<gene>
    <name evidence="2" type="ORF">MYP_526</name>
</gene>
<dbReference type="EMBL" id="BBLT01000001">
    <property type="protein sequence ID" value="GAL83300.1"/>
    <property type="molecule type" value="Genomic_DNA"/>
</dbReference>